<accession>A0A8X6Y941</accession>
<dbReference type="Proteomes" id="UP000886998">
    <property type="component" value="Unassembled WGS sequence"/>
</dbReference>
<dbReference type="AlphaFoldDB" id="A0A8X6Y941"/>
<keyword evidence="1" id="KW-1133">Transmembrane helix</keyword>
<keyword evidence="1" id="KW-0472">Membrane</keyword>
<reference evidence="2" key="1">
    <citation type="submission" date="2020-08" db="EMBL/GenBank/DDBJ databases">
        <title>Multicomponent nature underlies the extraordinary mechanical properties of spider dragline silk.</title>
        <authorList>
            <person name="Kono N."/>
            <person name="Nakamura H."/>
            <person name="Mori M."/>
            <person name="Yoshida Y."/>
            <person name="Ohtoshi R."/>
            <person name="Malay A.D."/>
            <person name="Moran D.A.P."/>
            <person name="Tomita M."/>
            <person name="Numata K."/>
            <person name="Arakawa K."/>
        </authorList>
    </citation>
    <scope>NUCLEOTIDE SEQUENCE</scope>
</reference>
<dbReference type="EMBL" id="BMAV01016387">
    <property type="protein sequence ID" value="GFY67104.1"/>
    <property type="molecule type" value="Genomic_DNA"/>
</dbReference>
<evidence type="ECO:0000313" key="2">
    <source>
        <dbReference type="EMBL" id="GFY67104.1"/>
    </source>
</evidence>
<feature type="transmembrane region" description="Helical" evidence="1">
    <location>
        <begin position="52"/>
        <end position="72"/>
    </location>
</feature>
<evidence type="ECO:0000256" key="1">
    <source>
        <dbReference type="SAM" id="Phobius"/>
    </source>
</evidence>
<proteinExistence type="predicted"/>
<name>A0A8X6Y941_9ARAC</name>
<keyword evidence="1" id="KW-0812">Transmembrane</keyword>
<protein>
    <submittedName>
        <fullName evidence="2">Uncharacterized protein</fullName>
    </submittedName>
</protein>
<comment type="caution">
    <text evidence="2">The sequence shown here is derived from an EMBL/GenBank/DDBJ whole genome shotgun (WGS) entry which is preliminary data.</text>
</comment>
<gene>
    <name evidence="2" type="ORF">TNIN_486531</name>
</gene>
<sequence length="73" mass="7872">MDRPSRRLKAALLSSSVPGTSLSPEEMGCLATDGGSVFHRGQHRFMSFSPMVLVLVTGVMSELKAIILSYSVM</sequence>
<organism evidence="2 3">
    <name type="scientific">Trichonephila inaurata madagascariensis</name>
    <dbReference type="NCBI Taxonomy" id="2747483"/>
    <lineage>
        <taxon>Eukaryota</taxon>
        <taxon>Metazoa</taxon>
        <taxon>Ecdysozoa</taxon>
        <taxon>Arthropoda</taxon>
        <taxon>Chelicerata</taxon>
        <taxon>Arachnida</taxon>
        <taxon>Araneae</taxon>
        <taxon>Araneomorphae</taxon>
        <taxon>Entelegynae</taxon>
        <taxon>Araneoidea</taxon>
        <taxon>Nephilidae</taxon>
        <taxon>Trichonephila</taxon>
        <taxon>Trichonephila inaurata</taxon>
    </lineage>
</organism>
<evidence type="ECO:0000313" key="3">
    <source>
        <dbReference type="Proteomes" id="UP000886998"/>
    </source>
</evidence>
<keyword evidence="3" id="KW-1185">Reference proteome</keyword>